<keyword evidence="4" id="KW-1185">Reference proteome</keyword>
<feature type="region of interest" description="Disordered" evidence="2">
    <location>
        <begin position="1608"/>
        <end position="1632"/>
    </location>
</feature>
<feature type="region of interest" description="Disordered" evidence="2">
    <location>
        <begin position="1690"/>
        <end position="1709"/>
    </location>
</feature>
<feature type="compositionally biased region" description="Basic and acidic residues" evidence="2">
    <location>
        <begin position="1035"/>
        <end position="1045"/>
    </location>
</feature>
<feature type="compositionally biased region" description="Polar residues" evidence="2">
    <location>
        <begin position="1615"/>
        <end position="1632"/>
    </location>
</feature>
<feature type="region of interest" description="Disordered" evidence="2">
    <location>
        <begin position="1549"/>
        <end position="1570"/>
    </location>
</feature>
<feature type="compositionally biased region" description="Polar residues" evidence="2">
    <location>
        <begin position="1556"/>
        <end position="1570"/>
    </location>
</feature>
<protein>
    <recommendedName>
        <fullName evidence="5">Nck-associated protein 5</fullName>
    </recommendedName>
</protein>
<keyword evidence="1" id="KW-0175">Coiled coil</keyword>
<evidence type="ECO:0000313" key="4">
    <source>
        <dbReference type="Proteomes" id="UP000828390"/>
    </source>
</evidence>
<feature type="compositionally biased region" description="Low complexity" evidence="2">
    <location>
        <begin position="1046"/>
        <end position="1059"/>
    </location>
</feature>
<feature type="compositionally biased region" description="Polar residues" evidence="2">
    <location>
        <begin position="491"/>
        <end position="525"/>
    </location>
</feature>
<proteinExistence type="predicted"/>
<feature type="region of interest" description="Disordered" evidence="2">
    <location>
        <begin position="1024"/>
        <end position="1081"/>
    </location>
</feature>
<feature type="compositionally biased region" description="Low complexity" evidence="2">
    <location>
        <begin position="1107"/>
        <end position="1119"/>
    </location>
</feature>
<feature type="region of interest" description="Disordered" evidence="2">
    <location>
        <begin position="1975"/>
        <end position="2096"/>
    </location>
</feature>
<dbReference type="PANTHER" id="PTHR21740:SF8">
    <property type="entry name" value="NCK-ASSOCIATED PROTEIN 5"/>
    <property type="match status" value="1"/>
</dbReference>
<feature type="compositionally biased region" description="Basic residues" evidence="2">
    <location>
        <begin position="2033"/>
        <end position="2043"/>
    </location>
</feature>
<dbReference type="Proteomes" id="UP000828390">
    <property type="component" value="Unassembled WGS sequence"/>
</dbReference>
<feature type="compositionally biased region" description="Polar residues" evidence="2">
    <location>
        <begin position="454"/>
        <end position="470"/>
    </location>
</feature>
<dbReference type="InterPro" id="IPR026163">
    <property type="entry name" value="Nckap5l"/>
</dbReference>
<comment type="caution">
    <text evidence="3">The sequence shown here is derived from an EMBL/GenBank/DDBJ whole genome shotgun (WGS) entry which is preliminary data.</text>
</comment>
<feature type="region of interest" description="Disordered" evidence="2">
    <location>
        <begin position="418"/>
        <end position="525"/>
    </location>
</feature>
<feature type="coiled-coil region" evidence="1">
    <location>
        <begin position="117"/>
        <end position="144"/>
    </location>
</feature>
<feature type="compositionally biased region" description="Low complexity" evidence="2">
    <location>
        <begin position="2064"/>
        <end position="2076"/>
    </location>
</feature>
<sequence length="2096" mass="230483">MESVVQDMRQYKSKIDQLRHEKTSLSSTYETNLQKFKGHITDLERENMVLLNEVKKLESQMSSKAGSQDRYRLLLERLKMVETENSSLVLENEQQRGQYEKCLDEIANQVVQALLAQKMLREECVQLQERVQELESQNKHLCIAYSARVHSGSDSNSQDGGVFVAGSLDSLHSMFSEQTADGTGGHQMSSPPPWLQDRLPGDRHSLVSFTGSVMSTPDMDTEIIAGKDKSRKFKCRTEIETEFPATPSSPKSKHVSIMERTNDTKRSSSTSSLLPLKVGPNRQRTRSTSSLTRAHGLTSAQTADNGSHDSGHSTMDKSTTNQTSQVVFNQGISTSSMSSSGNQRQTSMLQVPKDYSSSFANSQGQMQTSQTSISSSSSSSSVFMTSSKIPVLPVGSTKEDLQLRRNSLKAEYSIRLGSQTAVTSNTPSPKPSIPTLRPPRPSSQGQRSIGGQGNTQSRPPSASGRSQSAGSKIPSVFSKPARTSSKENVSKLKSTSESAKPVTNSKSGSNSKPLTNVSSTMNTGSEKYKCATTSLASKLIPPKSPIMKHSGIKTSLKSPPPGILLLEQDSKSTNSTAIQNAQAALKSVYCIKSVPPAGESKSCKQESAKPALPVRGYKPVHSHFPIMGLNTLNHTSPKSEESATQIYENVQTPVNCVSPNDNQCTFKSTTDAHVSNKSVVITNVSIVSQSGPLNYAAVSGRFTGNFIDTETCMAKKPNYFYDYSDEDSDCPVTRSPSKDFGSVSTISLEELLDRTLENMDTPNGSEFSSGYLAYNSTQMLTESVTSDNSSDVTLLKNYEVVKSADNTNTLSSSNFGENVPSNIFSASQNVGNNLGGKPDIVKDTEHSQQKNLQKNIPVSEIPGSSLPGYRAKRPKSLILGSKEKKFLYCEYGSSSGSDSSENEHLSCKVSYAKNVKEQEIQSKVSKCVKNGQAKVIESPKSAKSTLKCASNVPEVKNEKDDKVQSLISKPSAIKKPSKIPPPVASKPVSKMSSIPKIAPSTSIQRPKSVEMVVNTALTTHKSKLSGYFESPNPKDLTKAESEHSISSKMKLSSSDLNSNTTFEDIKVERSGSKDDGYSTMSSDIQPEMLEKYSDAFDSSTNSNEARNSNLSLSSQNSYSSEDRLSGHGSLGRVKAMKLKFELENQRSDTEVSPTKSPPLSPAKSLLKSPKPVSEKFNCKEEQIKVSEHKPGSNLSKLQKPKSGIAVLKENTYLLTKQKCAIPVPAGSTKPPTTKLSHKVEINIEPKVEMAPKEVLSPQSAQRKSFPITNPNYVTSTPVRQVSLESPTTPKLSPIQPNISPPHIINHLVPTNGYVDQFDKLTFFENIELLKDSNFDSNGSLSDRASDLTSLHISEDNMLSDIPEEKDGYESSLGVMSENTSFSSLPTVNMVKKSPQHTQTHTNAHHNAQRHQFTHTLKRYWSSCSGIVRAATIFDYEKQKKTKETADYEELYGGCLNIETLLERASSESDMYTRGDKPLVNLLPRLHRSLSADNIRIDEIAVEERVQAILKQFVLTQISQNVESADRDGESFTSFVELLIKRGHVMEPLTPKHENDISTSNFSSKGNNSCSNTFASEERTEMELPPLGEDQKRFNSQFYSLCNTGSNRSISDKTDSGCNDMQDQTGENKSAESVNLNSAKSLVHTCHKGDRLHCKKCEHKRNIADFDHISKKIESLSKTVNELHRSLSSLNSENSEASCSESNEGDFPPQNAIGNKDIDGYAWVEDEFFLSPYDGEIILGSSPFSKTGASCDWMDNYVEDADNLEEVGGQEAPLDDSVFELPEMVDPVSESKTSKDIRSHNEKFAQTRRSIISDCVDDQGNFDSESFISQRLHQEEARLKSEDTRAKLLQFSQDMDISVPIQNLRSSMACSGLRSRPLPHGSHQASVEHDDVTDKHMYDSVYPFDVQPLTRSGSQDSMDDNIGVDNVMCHRLLGGSNTPVQRSALEFTNSQFLRYEDPEKQAIAAFDFLHEMTSSVTSHASDQSQKQSQDQQNSKSSNEIKKSRIPLNFRTHKGQLASMNQSTTSTDDQLSPVKRQRRKVKRGKKETGNSRFPGKVKARKCSSTSNDESNDASATDSSSEEEIVSPKHKLSSKMTYL</sequence>
<name>A0A9D4I751_DREPO</name>
<feature type="compositionally biased region" description="Low complexity" evidence="2">
    <location>
        <begin position="1690"/>
        <end position="1701"/>
    </location>
</feature>
<feature type="region of interest" description="Disordered" evidence="2">
    <location>
        <begin position="1144"/>
        <end position="1173"/>
    </location>
</feature>
<reference evidence="3" key="2">
    <citation type="submission" date="2020-11" db="EMBL/GenBank/DDBJ databases">
        <authorList>
            <person name="McCartney M.A."/>
            <person name="Auch B."/>
            <person name="Kono T."/>
            <person name="Mallez S."/>
            <person name="Becker A."/>
            <person name="Gohl D.M."/>
            <person name="Silverstein K.A.T."/>
            <person name="Koren S."/>
            <person name="Bechman K.B."/>
            <person name="Herman A."/>
            <person name="Abrahante J.E."/>
            <person name="Garbe J."/>
        </authorList>
    </citation>
    <scope>NUCLEOTIDE SEQUENCE</scope>
    <source>
        <strain evidence="3">Duluth1</strain>
        <tissue evidence="3">Whole animal</tissue>
    </source>
</reference>
<accession>A0A9D4I751</accession>
<feature type="region of interest" description="Disordered" evidence="2">
    <location>
        <begin position="239"/>
        <end position="321"/>
    </location>
</feature>
<feature type="compositionally biased region" description="Polar residues" evidence="2">
    <location>
        <begin position="1256"/>
        <end position="1271"/>
    </location>
</feature>
<feature type="compositionally biased region" description="Pro residues" evidence="2">
    <location>
        <begin position="428"/>
        <end position="441"/>
    </location>
</feature>
<dbReference type="PANTHER" id="PTHR21740">
    <property type="entry name" value="NCK-ASSOCIATED PROTEIN 5"/>
    <property type="match status" value="1"/>
</dbReference>
<feature type="compositionally biased region" description="Basic and acidic residues" evidence="2">
    <location>
        <begin position="256"/>
        <end position="266"/>
    </location>
</feature>
<feature type="compositionally biased region" description="Low complexity" evidence="2">
    <location>
        <begin position="362"/>
        <end position="381"/>
    </location>
</feature>
<evidence type="ECO:0000256" key="1">
    <source>
        <dbReference type="SAM" id="Coils"/>
    </source>
</evidence>
<reference evidence="3" key="1">
    <citation type="journal article" date="2019" name="bioRxiv">
        <title>The Genome of the Zebra Mussel, Dreissena polymorpha: A Resource for Invasive Species Research.</title>
        <authorList>
            <person name="McCartney M.A."/>
            <person name="Auch B."/>
            <person name="Kono T."/>
            <person name="Mallez S."/>
            <person name="Zhang Y."/>
            <person name="Obille A."/>
            <person name="Becker A."/>
            <person name="Abrahante J.E."/>
            <person name="Garbe J."/>
            <person name="Badalamenti J.P."/>
            <person name="Herman A."/>
            <person name="Mangelson H."/>
            <person name="Liachko I."/>
            <person name="Sullivan S."/>
            <person name="Sone E.D."/>
            <person name="Koren S."/>
            <person name="Silverstein K.A.T."/>
            <person name="Beckman K.B."/>
            <person name="Gohl D.M."/>
        </authorList>
    </citation>
    <scope>NUCLEOTIDE SEQUENCE</scope>
    <source>
        <strain evidence="3">Duluth1</strain>
        <tissue evidence="3">Whole animal</tissue>
    </source>
</reference>
<organism evidence="3 4">
    <name type="scientific">Dreissena polymorpha</name>
    <name type="common">Zebra mussel</name>
    <name type="synonym">Mytilus polymorpha</name>
    <dbReference type="NCBI Taxonomy" id="45954"/>
    <lineage>
        <taxon>Eukaryota</taxon>
        <taxon>Metazoa</taxon>
        <taxon>Spiralia</taxon>
        <taxon>Lophotrochozoa</taxon>
        <taxon>Mollusca</taxon>
        <taxon>Bivalvia</taxon>
        <taxon>Autobranchia</taxon>
        <taxon>Heteroconchia</taxon>
        <taxon>Euheterodonta</taxon>
        <taxon>Imparidentia</taxon>
        <taxon>Neoheterodontei</taxon>
        <taxon>Myida</taxon>
        <taxon>Dreissenoidea</taxon>
        <taxon>Dreissenidae</taxon>
        <taxon>Dreissena</taxon>
    </lineage>
</organism>
<evidence type="ECO:0008006" key="5">
    <source>
        <dbReference type="Google" id="ProtNLM"/>
    </source>
</evidence>
<feature type="compositionally biased region" description="Polar residues" evidence="2">
    <location>
        <begin position="2016"/>
        <end position="2028"/>
    </location>
</feature>
<feature type="region of interest" description="Disordered" evidence="2">
    <location>
        <begin position="1252"/>
        <end position="1271"/>
    </location>
</feature>
<feature type="region of interest" description="Disordered" evidence="2">
    <location>
        <begin position="1095"/>
        <end position="1128"/>
    </location>
</feature>
<feature type="compositionally biased region" description="Polar residues" evidence="2">
    <location>
        <begin position="1096"/>
        <end position="1106"/>
    </location>
</feature>
<feature type="compositionally biased region" description="Basic and acidic residues" evidence="2">
    <location>
        <begin position="1063"/>
        <end position="1076"/>
    </location>
</feature>
<evidence type="ECO:0000313" key="3">
    <source>
        <dbReference type="EMBL" id="KAH3749112.1"/>
    </source>
</evidence>
<feature type="region of interest" description="Disordered" evidence="2">
    <location>
        <begin position="968"/>
        <end position="993"/>
    </location>
</feature>
<feature type="coiled-coil region" evidence="1">
    <location>
        <begin position="1"/>
        <end position="60"/>
    </location>
</feature>
<feature type="compositionally biased region" description="Low complexity" evidence="2">
    <location>
        <begin position="1980"/>
        <end position="1996"/>
    </location>
</feature>
<evidence type="ECO:0000256" key="2">
    <source>
        <dbReference type="SAM" id="MobiDB-lite"/>
    </source>
</evidence>
<feature type="region of interest" description="Disordered" evidence="2">
    <location>
        <begin position="356"/>
        <end position="381"/>
    </location>
</feature>
<gene>
    <name evidence="3" type="ORF">DPMN_183603</name>
</gene>
<feature type="compositionally biased region" description="Basic and acidic residues" evidence="2">
    <location>
        <begin position="306"/>
        <end position="315"/>
    </location>
</feature>
<feature type="compositionally biased region" description="Polar residues" evidence="2">
    <location>
        <begin position="418"/>
        <end position="427"/>
    </location>
</feature>
<dbReference type="EMBL" id="JAIWYP010000010">
    <property type="protein sequence ID" value="KAH3749112.1"/>
    <property type="molecule type" value="Genomic_DNA"/>
</dbReference>